<sequence length="86" mass="9404">MHYEEMASRLSHDISHDDHRSVTIFDELAQALRDGAGYVLITLDPDGVKITAATVPGSAGETIRVKKSLRTLRHQIYSGRANGPTS</sequence>
<comment type="caution">
    <text evidence="1">The sequence shown here is derived from an EMBL/GenBank/DDBJ whole genome shotgun (WGS) entry which is preliminary data.</text>
</comment>
<proteinExistence type="predicted"/>
<accession>A0A0F9Q760</accession>
<dbReference type="EMBL" id="LAZR01002227">
    <property type="protein sequence ID" value="KKN32817.1"/>
    <property type="molecule type" value="Genomic_DNA"/>
</dbReference>
<protein>
    <submittedName>
        <fullName evidence="1">Uncharacterized protein</fullName>
    </submittedName>
</protein>
<dbReference type="AlphaFoldDB" id="A0A0F9Q760"/>
<name>A0A0F9Q760_9ZZZZ</name>
<organism evidence="1">
    <name type="scientific">marine sediment metagenome</name>
    <dbReference type="NCBI Taxonomy" id="412755"/>
    <lineage>
        <taxon>unclassified sequences</taxon>
        <taxon>metagenomes</taxon>
        <taxon>ecological metagenomes</taxon>
    </lineage>
</organism>
<reference evidence="1" key="1">
    <citation type="journal article" date="2015" name="Nature">
        <title>Complex archaea that bridge the gap between prokaryotes and eukaryotes.</title>
        <authorList>
            <person name="Spang A."/>
            <person name="Saw J.H."/>
            <person name="Jorgensen S.L."/>
            <person name="Zaremba-Niedzwiedzka K."/>
            <person name="Martijn J."/>
            <person name="Lind A.E."/>
            <person name="van Eijk R."/>
            <person name="Schleper C."/>
            <person name="Guy L."/>
            <person name="Ettema T.J."/>
        </authorList>
    </citation>
    <scope>NUCLEOTIDE SEQUENCE</scope>
</reference>
<gene>
    <name evidence="1" type="ORF">LCGC14_0810080</name>
</gene>
<evidence type="ECO:0000313" key="1">
    <source>
        <dbReference type="EMBL" id="KKN32817.1"/>
    </source>
</evidence>